<dbReference type="PANTHER" id="PTHR48095:SF2">
    <property type="entry name" value="BIOTIN CARBOXYLASE, CHLOROPLASTIC"/>
    <property type="match status" value="1"/>
</dbReference>
<keyword evidence="9" id="KW-0460">Magnesium</keyword>
<dbReference type="SUPFAM" id="SSF52440">
    <property type="entry name" value="PreATP-grasp domain"/>
    <property type="match status" value="1"/>
</dbReference>
<accession>A0ABM6PWD4</accession>
<dbReference type="EMBL" id="CP019336">
    <property type="protein sequence ID" value="AUC20997.1"/>
    <property type="molecule type" value="Genomic_DNA"/>
</dbReference>
<dbReference type="SMART" id="SM00878">
    <property type="entry name" value="Biotin_carb_C"/>
    <property type="match status" value="1"/>
</dbReference>
<dbReference type="PROSITE" id="PS50979">
    <property type="entry name" value="BC"/>
    <property type="match status" value="1"/>
</dbReference>
<evidence type="ECO:0000256" key="1">
    <source>
        <dbReference type="ARBA" id="ARBA00003761"/>
    </source>
</evidence>
<keyword evidence="7 11" id="KW-0547">Nucleotide-binding</keyword>
<name>A0ABM6PWD4_9FLAO</name>
<evidence type="ECO:0000256" key="3">
    <source>
        <dbReference type="ARBA" id="ARBA00011750"/>
    </source>
</evidence>
<dbReference type="Proteomes" id="UP000232721">
    <property type="component" value="Chromosome"/>
</dbReference>
<keyword evidence="6" id="KW-0479">Metal-binding</keyword>
<dbReference type="Pfam" id="PF02785">
    <property type="entry name" value="Biotin_carb_C"/>
    <property type="match status" value="1"/>
</dbReference>
<keyword evidence="16" id="KW-1185">Reference proteome</keyword>
<dbReference type="InterPro" id="IPR011761">
    <property type="entry name" value="ATP-grasp"/>
</dbReference>
<dbReference type="PROSITE" id="PS00866">
    <property type="entry name" value="CPSASE_1"/>
    <property type="match status" value="1"/>
</dbReference>
<feature type="domain" description="ATP-grasp" evidence="13">
    <location>
        <begin position="120"/>
        <end position="317"/>
    </location>
</feature>
<keyword evidence="12" id="KW-0092">Biotin</keyword>
<feature type="domain" description="Biotin carboxylation" evidence="14">
    <location>
        <begin position="1"/>
        <end position="444"/>
    </location>
</feature>
<evidence type="ECO:0000256" key="8">
    <source>
        <dbReference type="ARBA" id="ARBA00022840"/>
    </source>
</evidence>
<evidence type="ECO:0000313" key="15">
    <source>
        <dbReference type="EMBL" id="AUC20997.1"/>
    </source>
</evidence>
<evidence type="ECO:0000256" key="6">
    <source>
        <dbReference type="ARBA" id="ARBA00022723"/>
    </source>
</evidence>
<dbReference type="PROSITE" id="PS50975">
    <property type="entry name" value="ATP_GRASP"/>
    <property type="match status" value="1"/>
</dbReference>
<comment type="pathway">
    <text evidence="2 12">Lipid metabolism; malonyl-CoA biosynthesis; malonyl-CoA from acetyl-CoA: step 1/1.</text>
</comment>
<proteinExistence type="predicted"/>
<dbReference type="PROSITE" id="PS00867">
    <property type="entry name" value="CPSASE_2"/>
    <property type="match status" value="1"/>
</dbReference>
<dbReference type="SUPFAM" id="SSF56059">
    <property type="entry name" value="Glutathione synthetase ATP-binding domain-like"/>
    <property type="match status" value="1"/>
</dbReference>
<evidence type="ECO:0000256" key="10">
    <source>
        <dbReference type="ARBA" id="ARBA00048600"/>
    </source>
</evidence>
<dbReference type="NCBIfam" id="TIGR00514">
    <property type="entry name" value="accC"/>
    <property type="match status" value="1"/>
</dbReference>
<dbReference type="Pfam" id="PF00289">
    <property type="entry name" value="Biotin_carb_N"/>
    <property type="match status" value="1"/>
</dbReference>
<evidence type="ECO:0000256" key="11">
    <source>
        <dbReference type="PROSITE-ProRule" id="PRU00409"/>
    </source>
</evidence>
<dbReference type="InterPro" id="IPR005482">
    <property type="entry name" value="Biotin_COase_C"/>
</dbReference>
<dbReference type="InterPro" id="IPR051602">
    <property type="entry name" value="ACC_Biotin_Carboxylase"/>
</dbReference>
<protein>
    <recommendedName>
        <fullName evidence="4 12">Biotin carboxylase</fullName>
        <ecNumber evidence="4 12">6.3.4.14</ecNumber>
    </recommendedName>
    <alternativeName>
        <fullName evidence="12">Acetyl-coenzyme A carboxylase biotin carboxylase subunit A</fullName>
    </alternativeName>
</protein>
<evidence type="ECO:0000313" key="16">
    <source>
        <dbReference type="Proteomes" id="UP000232721"/>
    </source>
</evidence>
<dbReference type="InterPro" id="IPR005479">
    <property type="entry name" value="CPAse_ATP-bd"/>
</dbReference>
<keyword evidence="12" id="KW-0275">Fatty acid biosynthesis</keyword>
<evidence type="ECO:0000256" key="2">
    <source>
        <dbReference type="ARBA" id="ARBA00004956"/>
    </source>
</evidence>
<dbReference type="NCBIfam" id="NF006367">
    <property type="entry name" value="PRK08591.1"/>
    <property type="match status" value="1"/>
</dbReference>
<keyword evidence="5 12" id="KW-0436">Ligase</keyword>
<sequence>MFKKILIANRGEIALRVIRTCKEMGIKTVAVYSTADAESLHVRFADEAVCIGPAPSSESYLKMSNIIAAAEITNADAIHPGYGFLSENAKFARLCEEHNIKFIGATGDMIDQMGDKANAKSTMIAAGVPCVPGSEGVIEDFESCEKTAIATGYPVMLKASAGGGGKGMRAVWKPEDLKDAWDSARHESKAAFGNDDMYMEKLIEEPRHIEIQIVGDSYGKACHLSERDCSVQRRHQKLTEETPSPFMTDALRKKMGTAAVKAAEFIKYEGAGTVEFLVDKHRNFFFMEMNTRIQVEHPITEEVVNYDLIREQILVAAGVPISGKNYFPQMHSIECRINAEDPYNNFRPAPGKIATFHSPGGHGVRVDTHVYAGYMIPPNYDSMIAKLITTAQTREEAINKMKRALDEFVIEGVKTTIPFHRQLMDHPDYVAGNYTTKFMEDFKMK</sequence>
<evidence type="ECO:0000256" key="12">
    <source>
        <dbReference type="RuleBase" id="RU365063"/>
    </source>
</evidence>
<keyword evidence="12" id="KW-0443">Lipid metabolism</keyword>
<dbReference type="InterPro" id="IPR004549">
    <property type="entry name" value="Acetyl_CoA_COase_biotin_COase"/>
</dbReference>
<reference evidence="15 16" key="1">
    <citation type="submission" date="2017-02" db="EMBL/GenBank/DDBJ databases">
        <title>Trade-off between light-utilization and light-protection in marine flavobacteria.</title>
        <authorList>
            <person name="Kumagai Y."/>
            <person name="Yoshizawa S."/>
            <person name="Kogure K."/>
            <person name="Iwasaki W."/>
        </authorList>
    </citation>
    <scope>NUCLEOTIDE SEQUENCE [LARGE SCALE GENOMIC DNA]</scope>
    <source>
        <strain evidence="15 16">KCTC 23670</strain>
    </source>
</reference>
<organism evidence="15 16">
    <name type="scientific">Polaribacter sejongensis</name>
    <dbReference type="NCBI Taxonomy" id="985043"/>
    <lineage>
        <taxon>Bacteria</taxon>
        <taxon>Pseudomonadati</taxon>
        <taxon>Bacteroidota</taxon>
        <taxon>Flavobacteriia</taxon>
        <taxon>Flavobacteriales</taxon>
        <taxon>Flavobacteriaceae</taxon>
    </lineage>
</organism>
<dbReference type="InterPro" id="IPR005481">
    <property type="entry name" value="BC-like_N"/>
</dbReference>
<dbReference type="InterPro" id="IPR011764">
    <property type="entry name" value="Biotin_carboxylation_dom"/>
</dbReference>
<dbReference type="Gene3D" id="3.30.470.20">
    <property type="entry name" value="ATP-grasp fold, B domain"/>
    <property type="match status" value="1"/>
</dbReference>
<evidence type="ECO:0000256" key="5">
    <source>
        <dbReference type="ARBA" id="ARBA00022598"/>
    </source>
</evidence>
<evidence type="ECO:0000259" key="13">
    <source>
        <dbReference type="PROSITE" id="PS50975"/>
    </source>
</evidence>
<dbReference type="PANTHER" id="PTHR48095">
    <property type="entry name" value="PYRUVATE CARBOXYLASE SUBUNIT A"/>
    <property type="match status" value="1"/>
</dbReference>
<dbReference type="EC" id="6.3.4.14" evidence="4 12"/>
<evidence type="ECO:0000259" key="14">
    <source>
        <dbReference type="PROSITE" id="PS50979"/>
    </source>
</evidence>
<comment type="catalytic activity">
    <reaction evidence="10 12">
        <text>N(6)-biotinyl-L-lysyl-[protein] + hydrogencarbonate + ATP = N(6)-carboxybiotinyl-L-lysyl-[protein] + ADP + phosphate + H(+)</text>
        <dbReference type="Rhea" id="RHEA:13501"/>
        <dbReference type="Rhea" id="RHEA-COMP:10505"/>
        <dbReference type="Rhea" id="RHEA-COMP:10506"/>
        <dbReference type="ChEBI" id="CHEBI:15378"/>
        <dbReference type="ChEBI" id="CHEBI:17544"/>
        <dbReference type="ChEBI" id="CHEBI:30616"/>
        <dbReference type="ChEBI" id="CHEBI:43474"/>
        <dbReference type="ChEBI" id="CHEBI:83144"/>
        <dbReference type="ChEBI" id="CHEBI:83145"/>
        <dbReference type="ChEBI" id="CHEBI:456216"/>
        <dbReference type="EC" id="6.3.4.14"/>
    </reaction>
</comment>
<dbReference type="InterPro" id="IPR016185">
    <property type="entry name" value="PreATP-grasp_dom_sf"/>
</dbReference>
<evidence type="ECO:0000256" key="4">
    <source>
        <dbReference type="ARBA" id="ARBA00013263"/>
    </source>
</evidence>
<comment type="subunit">
    <text evidence="3 12">Acetyl-CoA carboxylase is a heterohexamer of biotin carboxyl carrier protein, biotin carboxylase and the two subunits of carboxyl transferase in a 2:2 complex.</text>
</comment>
<keyword evidence="12" id="KW-0444">Lipid biosynthesis</keyword>
<dbReference type="RefSeq" id="WP_165733111.1">
    <property type="nucleotide sequence ID" value="NZ_CP019336.1"/>
</dbReference>
<dbReference type="SUPFAM" id="SSF51246">
    <property type="entry name" value="Rudiment single hybrid motif"/>
    <property type="match status" value="1"/>
</dbReference>
<keyword evidence="12" id="KW-0276">Fatty acid metabolism</keyword>
<gene>
    <name evidence="15" type="ORF">BTO15_02190</name>
</gene>
<evidence type="ECO:0000256" key="9">
    <source>
        <dbReference type="ARBA" id="ARBA00022842"/>
    </source>
</evidence>
<dbReference type="Pfam" id="PF02786">
    <property type="entry name" value="CPSase_L_D2"/>
    <property type="match status" value="1"/>
</dbReference>
<keyword evidence="8 11" id="KW-0067">ATP-binding</keyword>
<comment type="function">
    <text evidence="1 12">This protein is a component of the acetyl coenzyme A carboxylase complex; first, biotin carboxylase catalyzes the carboxylation of the carrier protein and then the transcarboxylase transfers the carboxyl group to form malonyl-CoA.</text>
</comment>
<dbReference type="InterPro" id="IPR011054">
    <property type="entry name" value="Rudment_hybrid_motif"/>
</dbReference>
<evidence type="ECO:0000256" key="7">
    <source>
        <dbReference type="ARBA" id="ARBA00022741"/>
    </source>
</evidence>